<reference evidence="3" key="1">
    <citation type="submission" date="2017-11" db="EMBL/GenBank/DDBJ databases">
        <authorList>
            <person name="Kuznetsova I."/>
            <person name="Sazanova A."/>
            <person name="Chirak E."/>
            <person name="Safronova V."/>
            <person name="Willems A."/>
        </authorList>
    </citation>
    <scope>NUCLEOTIDE SEQUENCE [LARGE SCALE GENOMIC DNA]</scope>
    <source>
        <strain evidence="3">PEPV15</strain>
    </source>
</reference>
<dbReference type="Proteomes" id="UP000241158">
    <property type="component" value="Unassembled WGS sequence"/>
</dbReference>
<keyword evidence="1" id="KW-0472">Membrane</keyword>
<organism evidence="2 3">
    <name type="scientific">Phyllobacterium endophyticum</name>
    <dbReference type="NCBI Taxonomy" id="1149773"/>
    <lineage>
        <taxon>Bacteria</taxon>
        <taxon>Pseudomonadati</taxon>
        <taxon>Pseudomonadota</taxon>
        <taxon>Alphaproteobacteria</taxon>
        <taxon>Hyphomicrobiales</taxon>
        <taxon>Phyllobacteriaceae</taxon>
        <taxon>Phyllobacterium</taxon>
    </lineage>
</organism>
<name>A0A2P7B1E7_9HYPH</name>
<evidence type="ECO:0000313" key="2">
    <source>
        <dbReference type="EMBL" id="PSH60254.1"/>
    </source>
</evidence>
<gene>
    <name evidence="2" type="ORF">CU100_06045</name>
</gene>
<proteinExistence type="predicted"/>
<keyword evidence="1" id="KW-0812">Transmembrane</keyword>
<sequence>MFSLIIRAQVVLKRLHNLESSPMSENDRQPVKFVGVLLLAAILLAFLVLVWLIGAAFAGSGVPSGNLVERMIYTSVLVG</sequence>
<dbReference type="AlphaFoldDB" id="A0A2P7B1E7"/>
<evidence type="ECO:0000313" key="3">
    <source>
        <dbReference type="Proteomes" id="UP000241158"/>
    </source>
</evidence>
<dbReference type="EMBL" id="PGGN01000001">
    <property type="protein sequence ID" value="PSH60254.1"/>
    <property type="molecule type" value="Genomic_DNA"/>
</dbReference>
<evidence type="ECO:0000256" key="1">
    <source>
        <dbReference type="SAM" id="Phobius"/>
    </source>
</evidence>
<keyword evidence="1" id="KW-1133">Transmembrane helix</keyword>
<comment type="caution">
    <text evidence="2">The sequence shown here is derived from an EMBL/GenBank/DDBJ whole genome shotgun (WGS) entry which is preliminary data.</text>
</comment>
<accession>A0A2P7B1E7</accession>
<keyword evidence="3" id="KW-1185">Reference proteome</keyword>
<protein>
    <submittedName>
        <fullName evidence="2">Uncharacterized protein</fullName>
    </submittedName>
</protein>
<feature type="transmembrane region" description="Helical" evidence="1">
    <location>
        <begin position="33"/>
        <end position="58"/>
    </location>
</feature>